<dbReference type="OrthoDB" id="329481at2"/>
<evidence type="ECO:0000256" key="1">
    <source>
        <dbReference type="ARBA" id="ARBA00023015"/>
    </source>
</evidence>
<evidence type="ECO:0000256" key="3">
    <source>
        <dbReference type="ARBA" id="ARBA00023163"/>
    </source>
</evidence>
<reference evidence="6 7" key="1">
    <citation type="submission" date="2019-06" db="EMBL/GenBank/DDBJ databases">
        <title>Sequencing the genomes of 1000 actinobacteria strains.</title>
        <authorList>
            <person name="Klenk H.-P."/>
        </authorList>
    </citation>
    <scope>NUCLEOTIDE SEQUENCE [LARGE SCALE GENOMIC DNA]</scope>
    <source>
        <strain evidence="6 7">DSM 45511</strain>
    </source>
</reference>
<dbReference type="Pfam" id="PF02909">
    <property type="entry name" value="TetR_C_1"/>
    <property type="match status" value="1"/>
</dbReference>
<dbReference type="PANTHER" id="PTHR30055">
    <property type="entry name" value="HTH-TYPE TRANSCRIPTIONAL REGULATOR RUTR"/>
    <property type="match status" value="1"/>
</dbReference>
<evidence type="ECO:0000259" key="5">
    <source>
        <dbReference type="PROSITE" id="PS50977"/>
    </source>
</evidence>
<keyword evidence="2 4" id="KW-0238">DNA-binding</keyword>
<dbReference type="GO" id="GO:0045892">
    <property type="term" value="P:negative regulation of DNA-templated transcription"/>
    <property type="evidence" value="ECO:0007669"/>
    <property type="project" value="InterPro"/>
</dbReference>
<dbReference type="Proteomes" id="UP000319818">
    <property type="component" value="Unassembled WGS sequence"/>
</dbReference>
<evidence type="ECO:0000313" key="6">
    <source>
        <dbReference type="EMBL" id="TQM43651.1"/>
    </source>
</evidence>
<name>A0A543GC43_9PSEU</name>
<dbReference type="SUPFAM" id="SSF48498">
    <property type="entry name" value="Tetracyclin repressor-like, C-terminal domain"/>
    <property type="match status" value="1"/>
</dbReference>
<evidence type="ECO:0000256" key="2">
    <source>
        <dbReference type="ARBA" id="ARBA00023125"/>
    </source>
</evidence>
<dbReference type="Pfam" id="PF00440">
    <property type="entry name" value="TetR_N"/>
    <property type="match status" value="1"/>
</dbReference>
<dbReference type="SUPFAM" id="SSF46689">
    <property type="entry name" value="Homeodomain-like"/>
    <property type="match status" value="1"/>
</dbReference>
<dbReference type="AlphaFoldDB" id="A0A543GC43"/>
<dbReference type="RefSeq" id="WP_142097486.1">
    <property type="nucleotide sequence ID" value="NZ_VFPH01000001.1"/>
</dbReference>
<evidence type="ECO:0000313" key="7">
    <source>
        <dbReference type="Proteomes" id="UP000319818"/>
    </source>
</evidence>
<dbReference type="PANTHER" id="PTHR30055:SF151">
    <property type="entry name" value="TRANSCRIPTIONAL REGULATORY PROTEIN"/>
    <property type="match status" value="1"/>
</dbReference>
<dbReference type="PROSITE" id="PS50977">
    <property type="entry name" value="HTH_TETR_2"/>
    <property type="match status" value="1"/>
</dbReference>
<dbReference type="GO" id="GO:0003700">
    <property type="term" value="F:DNA-binding transcription factor activity"/>
    <property type="evidence" value="ECO:0007669"/>
    <property type="project" value="TreeGrafter"/>
</dbReference>
<evidence type="ECO:0000256" key="4">
    <source>
        <dbReference type="PROSITE-ProRule" id="PRU00335"/>
    </source>
</evidence>
<dbReference type="GO" id="GO:0000976">
    <property type="term" value="F:transcription cis-regulatory region binding"/>
    <property type="evidence" value="ECO:0007669"/>
    <property type="project" value="TreeGrafter"/>
</dbReference>
<comment type="caution">
    <text evidence="6">The sequence shown here is derived from an EMBL/GenBank/DDBJ whole genome shotgun (WGS) entry which is preliminary data.</text>
</comment>
<feature type="DNA-binding region" description="H-T-H motif" evidence="4">
    <location>
        <begin position="37"/>
        <end position="56"/>
    </location>
</feature>
<dbReference type="Gene3D" id="1.10.357.10">
    <property type="entry name" value="Tetracycline Repressor, domain 2"/>
    <property type="match status" value="1"/>
</dbReference>
<sequence length="230" mass="25168">MVRESKRSGRETALSADRIIEAALRISDAEGDIDRLTVRRLAADLGVGTMSLYSYFRSKDEILDGMADHVLGRMQLPPEPDAGPAGALRTVGHAFLALMREHPSVMRLFATRVTSSRVALRGAMEAALARLVDAGIPGQQAARCYGFLLTYAIGFASYQKPRPWGRGDRAASAEERRQRTHFYASLPIDEFPHVVELAGDIAGLPSDEQFDAGLEAYIDATLRTLQHARA</sequence>
<keyword evidence="7" id="KW-1185">Reference proteome</keyword>
<keyword evidence="1" id="KW-0805">Transcription regulation</keyword>
<dbReference type="InterPro" id="IPR004111">
    <property type="entry name" value="Repressor_TetR_C"/>
</dbReference>
<keyword evidence="3" id="KW-0804">Transcription</keyword>
<dbReference type="InterPro" id="IPR050109">
    <property type="entry name" value="HTH-type_TetR-like_transc_reg"/>
</dbReference>
<protein>
    <submittedName>
        <fullName evidence="6">TetR family transcriptional regulator</fullName>
    </submittedName>
</protein>
<accession>A0A543GC43</accession>
<dbReference type="InterPro" id="IPR001647">
    <property type="entry name" value="HTH_TetR"/>
</dbReference>
<gene>
    <name evidence="6" type="ORF">FB388_1001</name>
</gene>
<dbReference type="EMBL" id="VFPH01000001">
    <property type="protein sequence ID" value="TQM43651.1"/>
    <property type="molecule type" value="Genomic_DNA"/>
</dbReference>
<proteinExistence type="predicted"/>
<dbReference type="InterPro" id="IPR009057">
    <property type="entry name" value="Homeodomain-like_sf"/>
</dbReference>
<organism evidence="6 7">
    <name type="scientific">Pseudonocardia cypriaca</name>
    <dbReference type="NCBI Taxonomy" id="882449"/>
    <lineage>
        <taxon>Bacteria</taxon>
        <taxon>Bacillati</taxon>
        <taxon>Actinomycetota</taxon>
        <taxon>Actinomycetes</taxon>
        <taxon>Pseudonocardiales</taxon>
        <taxon>Pseudonocardiaceae</taxon>
        <taxon>Pseudonocardia</taxon>
    </lineage>
</organism>
<dbReference type="InterPro" id="IPR036271">
    <property type="entry name" value="Tet_transcr_reg_TetR-rel_C_sf"/>
</dbReference>
<feature type="domain" description="HTH tetR-type" evidence="5">
    <location>
        <begin position="13"/>
        <end position="74"/>
    </location>
</feature>